<dbReference type="EMBL" id="MSCN01000001">
    <property type="protein sequence ID" value="PQJ80279.1"/>
    <property type="molecule type" value="Genomic_DNA"/>
</dbReference>
<protein>
    <recommendedName>
        <fullName evidence="3">YD repeat-containing protein</fullName>
    </recommendedName>
</protein>
<comment type="caution">
    <text evidence="1">The sequence shown here is derived from an EMBL/GenBank/DDBJ whole genome shotgun (WGS) entry which is preliminary data.</text>
</comment>
<name>A0A2S7WRR2_9FLAO</name>
<dbReference type="AlphaFoldDB" id="A0A2S7WRR2"/>
<sequence>MKSTSFSVFTKFISMKNLFYSIVLLFPLVSISQDLPTIIPPSPEATSLAKFTEIPVGHYTGLPTINVPIYEINLDGLTVPIGLSYHARGIKVEEIASRVGIGWALNAGGAITRQIRGKNDFLGTYSYFNGSFYGDFESNSSTRQNVYTAGINDELDLIPDQFSFNFAGYSGKFIFDQQTKEPILQSYDDLRIERIGTNDSSLHFIISTKDGFQFYFGNPEITNTTREAKSKDLINTPHVLTTNVTTSTSSANTVNTWHLIDIVSPNGKKIHFNYEIENSEFYRRSYDQKSSGGIISSHFSRITQEQYQIKEIVFDKGKVKFIKDINNERDDLKGGYVLNSIEIENNYQRVKKYNFNYSYSNPSNTNDGNINYYLFNDTEARTKLFLDSIESVDNNNISGLYRGFEYTNKNLVPNRFSNSQDLWGYYNGENNGSFLTDFGYGSQSVSREVDTIKAQTGLIKKMIYPTGGYTNYTFEANKAIIPDYFKDLYYANPNPAGQNKSAYLSKSTITLVSSTSQKNTYESSSFDVLSTDVGPINVQVYLNGNAVNCELDQGGNQNSSCNYVFSVVDSNGQVVYVNGTPLLLYKAHNSVSYDMAIEPLQTGNYKIRAEVYGANDDPNDRDNSFIVTLNWGSIINSNQPDLIYSGGYRIQKIENYSADNGTITRTYDYLKPDGSSSGLVFSLPSYYYIEDTLTLSNGVVVPRINTQYGARPGSPLSYEQGNHVGYSHVTEYIDSGNLQGKGGKTEYEFTAFPDGGKFYKFPYTLAVNNEWLRGKPILIEYYKKGENSSNDFDIVKKEEFTYKYADSFSFGDLTDPYNLRFEPDNVIPSMNYIKNRLKFYRPLIKFKIDNNDGSTAGPNNYKVYYLTSGVQKLFEKKKTIYNTNGTLFISTKYNYDYDNHYQLAGSEILNSHGDVLKTENDYSIIDNSNTFHILINKTTSYKGSTKLSEQNTIYSSLAPFLPQKIQTSKGTNSLEDKIVYHDYDNKGNPKEVSKKDGTHIVYIWGYHKSQPIAKIENATYAQVQSQVANLQILSNSDNDRTIGALGNEGTLRAALESLRNSLPNAQVTTFTYDPLIGVTSITDPRGQTIYYDYDNFNRLKNVKDKDGNILSENEYNYKN</sequence>
<evidence type="ECO:0000313" key="2">
    <source>
        <dbReference type="Proteomes" id="UP000238882"/>
    </source>
</evidence>
<evidence type="ECO:0008006" key="3">
    <source>
        <dbReference type="Google" id="ProtNLM"/>
    </source>
</evidence>
<keyword evidence="2" id="KW-1185">Reference proteome</keyword>
<gene>
    <name evidence="1" type="ORF">BTO18_14310</name>
</gene>
<dbReference type="Proteomes" id="UP000238882">
    <property type="component" value="Unassembled WGS sequence"/>
</dbReference>
<accession>A0A2S7WRR2</accession>
<proteinExistence type="predicted"/>
<evidence type="ECO:0000313" key="1">
    <source>
        <dbReference type="EMBL" id="PQJ80279.1"/>
    </source>
</evidence>
<organism evidence="1 2">
    <name type="scientific">Polaribacter porphyrae</name>
    <dbReference type="NCBI Taxonomy" id="1137780"/>
    <lineage>
        <taxon>Bacteria</taxon>
        <taxon>Pseudomonadati</taxon>
        <taxon>Bacteroidota</taxon>
        <taxon>Flavobacteriia</taxon>
        <taxon>Flavobacteriales</taxon>
        <taxon>Flavobacteriaceae</taxon>
    </lineage>
</organism>
<reference evidence="1 2" key="1">
    <citation type="submission" date="2016-12" db="EMBL/GenBank/DDBJ databases">
        <title>Trade-off between light-utilization and light-protection in marine flavobacteria.</title>
        <authorList>
            <person name="Kumagai Y."/>
            <person name="Yoshizawa S."/>
            <person name="Kogure K."/>
            <person name="Iwasaki W."/>
        </authorList>
    </citation>
    <scope>NUCLEOTIDE SEQUENCE [LARGE SCALE GENOMIC DNA]</scope>
    <source>
        <strain evidence="1 2">NBRC 108759</strain>
    </source>
</reference>